<dbReference type="Proteomes" id="UP000185744">
    <property type="component" value="Unassembled WGS sequence"/>
</dbReference>
<keyword evidence="2" id="KW-0489">Methyltransferase</keyword>
<dbReference type="GO" id="GO:0008757">
    <property type="term" value="F:S-adenosylmethionine-dependent methyltransferase activity"/>
    <property type="evidence" value="ECO:0007669"/>
    <property type="project" value="InterPro"/>
</dbReference>
<dbReference type="PANTHER" id="PTHR43591">
    <property type="entry name" value="METHYLTRANSFERASE"/>
    <property type="match status" value="1"/>
</dbReference>
<dbReference type="Gene3D" id="3.40.50.150">
    <property type="entry name" value="Vaccinia Virus protein VP39"/>
    <property type="match status" value="1"/>
</dbReference>
<dbReference type="EMBL" id="MSDW01000002">
    <property type="protein sequence ID" value="OKY77402.1"/>
    <property type="molecule type" value="Genomic_DNA"/>
</dbReference>
<dbReference type="Pfam" id="PF08241">
    <property type="entry name" value="Methyltransf_11"/>
    <property type="match status" value="1"/>
</dbReference>
<name>A0A1Q6DSU6_METT1</name>
<sequence length="218" mass="25255">MSDLGSRDRSKVTTPNWFKDIIKDSLNRNSSVLEVGCGTGALSGEFNRDGHSVVGCDLKLNRLKKAHQLKRGKNFIRCDAENLPFNSNTFDAVVSIEVIEHLKEPKNLIKQVNRVLKDDGYFFLKTPNKFTHDIFQAYKFNYFESKKFHPNVLTHHALKNILKDYKFKFSFLKSSRLPNYQKEKLGPIIQYITKLIPFNKLPLIFQPSIYVIGEKRKS</sequence>
<reference evidence="2" key="1">
    <citation type="submission" date="2016-12" db="EMBL/GenBank/DDBJ databases">
        <title>Discovery of methanogenic haloarchaea.</title>
        <authorList>
            <person name="Sorokin D.Y."/>
            <person name="Makarova K.S."/>
            <person name="Abbas B."/>
            <person name="Ferrer M."/>
            <person name="Golyshin P.N."/>
        </authorList>
    </citation>
    <scope>NUCLEOTIDE SEQUENCE [LARGE SCALE GENOMIC DNA]</scope>
    <source>
        <strain evidence="2">HMET1</strain>
    </source>
</reference>
<evidence type="ECO:0000313" key="3">
    <source>
        <dbReference type="Proteomes" id="UP000185744"/>
    </source>
</evidence>
<feature type="domain" description="Methyltransferase type 11" evidence="1">
    <location>
        <begin position="33"/>
        <end position="124"/>
    </location>
</feature>
<protein>
    <submittedName>
        <fullName evidence="2">SAM-dependent methyltransferase</fullName>
    </submittedName>
</protein>
<dbReference type="AlphaFoldDB" id="A0A1Q6DSU6"/>
<gene>
    <name evidence="2" type="ORF">BTN85_2052</name>
</gene>
<dbReference type="InterPro" id="IPR013216">
    <property type="entry name" value="Methyltransf_11"/>
</dbReference>
<organism evidence="2 3">
    <name type="scientific">Methanohalarchaeum thermophilum</name>
    <dbReference type="NCBI Taxonomy" id="1903181"/>
    <lineage>
        <taxon>Archaea</taxon>
        <taxon>Methanobacteriati</taxon>
        <taxon>Methanobacteriota</taxon>
        <taxon>Methanonatronarchaeia</taxon>
        <taxon>Methanonatronarchaeales</taxon>
        <taxon>Methanonatronarchaeaceae</taxon>
        <taxon>Candidatus Methanohalarchaeum</taxon>
    </lineage>
</organism>
<dbReference type="CDD" id="cd02440">
    <property type="entry name" value="AdoMet_MTases"/>
    <property type="match status" value="1"/>
</dbReference>
<keyword evidence="3" id="KW-1185">Reference proteome</keyword>
<accession>A0A1Q6DSU6</accession>
<evidence type="ECO:0000313" key="2">
    <source>
        <dbReference type="EMBL" id="OKY77402.1"/>
    </source>
</evidence>
<dbReference type="GO" id="GO:0032259">
    <property type="term" value="P:methylation"/>
    <property type="evidence" value="ECO:0007669"/>
    <property type="project" value="UniProtKB-KW"/>
</dbReference>
<evidence type="ECO:0000259" key="1">
    <source>
        <dbReference type="Pfam" id="PF08241"/>
    </source>
</evidence>
<proteinExistence type="predicted"/>
<dbReference type="STRING" id="1903181.BTN85_2052"/>
<dbReference type="InParanoid" id="A0A1Q6DSU6"/>
<dbReference type="InterPro" id="IPR029063">
    <property type="entry name" value="SAM-dependent_MTases_sf"/>
</dbReference>
<keyword evidence="2" id="KW-0808">Transferase</keyword>
<dbReference type="SUPFAM" id="SSF53335">
    <property type="entry name" value="S-adenosyl-L-methionine-dependent methyltransferases"/>
    <property type="match status" value="1"/>
</dbReference>
<comment type="caution">
    <text evidence="2">The sequence shown here is derived from an EMBL/GenBank/DDBJ whole genome shotgun (WGS) entry which is preliminary data.</text>
</comment>